<dbReference type="AlphaFoldDB" id="A0A9Q3YRN6"/>
<sequence>MSDSTFLNRARQWGDKLYLAGLGAYSKAGENTEALYARWVETGGDAYGEEAEGKSRLLLAGRGLVEDTRTLLSEAPRKRHALYEECVETGKQVRGEDAEDSNEFILAGAGAVASVRERGRRLFDGWVSAGEQLSAGKQQDA</sequence>
<proteinExistence type="predicted"/>
<evidence type="ECO:0000313" key="1">
    <source>
        <dbReference type="EMBL" id="MCC4308808.1"/>
    </source>
</evidence>
<reference evidence="1" key="1">
    <citation type="submission" date="2021-10" db="EMBL/GenBank/DDBJ databases">
        <title>The diversity and Nitrogen Metabolism of Culturable Nitrate-Utilizing Bacteria Within the Oxygen Minimum Zone of the Changjiang (Yangtze River)Estuary.</title>
        <authorList>
            <person name="Zhang D."/>
            <person name="Zheng J."/>
            <person name="Liu S."/>
            <person name="He W."/>
        </authorList>
    </citation>
    <scope>NUCLEOTIDE SEQUENCE</scope>
    <source>
        <strain evidence="1">FXH-223</strain>
    </source>
</reference>
<dbReference type="PANTHER" id="PTHR38664:SF1">
    <property type="entry name" value="SLR0058 PROTEIN"/>
    <property type="match status" value="1"/>
</dbReference>
<dbReference type="EMBL" id="JAJGNA010000009">
    <property type="protein sequence ID" value="MCC4308808.1"/>
    <property type="molecule type" value="Genomic_DNA"/>
</dbReference>
<accession>A0A9Q3YRN6</accession>
<keyword evidence="2" id="KW-1185">Reference proteome</keyword>
<dbReference type="Proteomes" id="UP001108027">
    <property type="component" value="Unassembled WGS sequence"/>
</dbReference>
<dbReference type="PANTHER" id="PTHR38664">
    <property type="entry name" value="SLR0058 PROTEIN"/>
    <property type="match status" value="1"/>
</dbReference>
<comment type="caution">
    <text evidence="1">The sequence shown here is derived from an EMBL/GenBank/DDBJ whole genome shotgun (WGS) entry which is preliminary data.</text>
</comment>
<dbReference type="RefSeq" id="WP_228233846.1">
    <property type="nucleotide sequence ID" value="NZ_ARXL01000007.1"/>
</dbReference>
<gene>
    <name evidence="1" type="ORF">LL252_09530</name>
</gene>
<name>A0A9Q3YRN6_9GAMM</name>
<protein>
    <submittedName>
        <fullName evidence="1">Uncharacterized protein</fullName>
    </submittedName>
</protein>
<evidence type="ECO:0000313" key="2">
    <source>
        <dbReference type="Proteomes" id="UP001108027"/>
    </source>
</evidence>
<organism evidence="1 2">
    <name type="scientific">Alloalcanivorax marinus</name>
    <dbReference type="NCBI Taxonomy" id="1177169"/>
    <lineage>
        <taxon>Bacteria</taxon>
        <taxon>Pseudomonadati</taxon>
        <taxon>Pseudomonadota</taxon>
        <taxon>Gammaproteobacteria</taxon>
        <taxon>Oceanospirillales</taxon>
        <taxon>Alcanivoracaceae</taxon>
        <taxon>Alloalcanivorax</taxon>
    </lineage>
</organism>
<dbReference type="InterPro" id="IPR008769">
    <property type="entry name" value="PhaF_PhaI"/>
</dbReference>